<evidence type="ECO:0000313" key="2">
    <source>
        <dbReference type="Proteomes" id="UP000000238"/>
    </source>
</evidence>
<gene>
    <name evidence="1" type="ordered locus">HCH_05607</name>
</gene>
<organism evidence="1 2">
    <name type="scientific">Hahella chejuensis (strain KCTC 2396)</name>
    <dbReference type="NCBI Taxonomy" id="349521"/>
    <lineage>
        <taxon>Bacteria</taxon>
        <taxon>Pseudomonadati</taxon>
        <taxon>Pseudomonadota</taxon>
        <taxon>Gammaproteobacteria</taxon>
        <taxon>Oceanospirillales</taxon>
        <taxon>Hahellaceae</taxon>
        <taxon>Hahella</taxon>
    </lineage>
</organism>
<protein>
    <submittedName>
        <fullName evidence="1">Uncharacterized protein</fullName>
    </submittedName>
</protein>
<dbReference type="EMBL" id="CP000155">
    <property type="protein sequence ID" value="ABC32265.1"/>
    <property type="molecule type" value="Genomic_DNA"/>
</dbReference>
<dbReference type="Proteomes" id="UP000000238">
    <property type="component" value="Chromosome"/>
</dbReference>
<dbReference type="HOGENOM" id="CLU_3382143_0_0_6"/>
<name>Q2SAQ9_HAHCH</name>
<evidence type="ECO:0000313" key="1">
    <source>
        <dbReference type="EMBL" id="ABC32265.1"/>
    </source>
</evidence>
<sequence length="33" mass="3789">MQALSLQTNRRKLFVCLINNDESRGNGPLSWIN</sequence>
<proteinExistence type="predicted"/>
<accession>Q2SAQ9</accession>
<keyword evidence="2" id="KW-1185">Reference proteome</keyword>
<reference evidence="1 2" key="1">
    <citation type="journal article" date="2005" name="Nucleic Acids Res.">
        <title>Genomic blueprint of Hahella chejuensis, a marine microbe producing an algicidal agent.</title>
        <authorList>
            <person name="Jeong H."/>
            <person name="Yim J.H."/>
            <person name="Lee C."/>
            <person name="Choi S.-H."/>
            <person name="Park Y.K."/>
            <person name="Yoon S.H."/>
            <person name="Hur C.-G."/>
            <person name="Kang H.-Y."/>
            <person name="Kim D."/>
            <person name="Lee H.H."/>
            <person name="Park K.H."/>
            <person name="Park S.-H."/>
            <person name="Park H.-S."/>
            <person name="Lee H.K."/>
            <person name="Oh T.K."/>
            <person name="Kim J.F."/>
        </authorList>
    </citation>
    <scope>NUCLEOTIDE SEQUENCE [LARGE SCALE GENOMIC DNA]</scope>
    <source>
        <strain evidence="1 2">KCTC 2396</strain>
    </source>
</reference>
<dbReference type="KEGG" id="hch:HCH_05607"/>
<dbReference type="AlphaFoldDB" id="Q2SAQ9"/>